<dbReference type="FunFam" id="1.10.10.10:FF:000001">
    <property type="entry name" value="LysR family transcriptional regulator"/>
    <property type="match status" value="1"/>
</dbReference>
<dbReference type="RefSeq" id="WP_129150801.1">
    <property type="nucleotide sequence ID" value="NZ_JBHSDO010000014.1"/>
</dbReference>
<evidence type="ECO:0000256" key="2">
    <source>
        <dbReference type="ARBA" id="ARBA00023015"/>
    </source>
</evidence>
<dbReference type="SUPFAM" id="SSF46785">
    <property type="entry name" value="Winged helix' DNA-binding domain"/>
    <property type="match status" value="1"/>
</dbReference>
<dbReference type="PANTHER" id="PTHR30537">
    <property type="entry name" value="HTH-TYPE TRANSCRIPTIONAL REGULATOR"/>
    <property type="match status" value="1"/>
</dbReference>
<dbReference type="InterPro" id="IPR058163">
    <property type="entry name" value="LysR-type_TF_proteobact-type"/>
</dbReference>
<dbReference type="GO" id="GO:0043565">
    <property type="term" value="F:sequence-specific DNA binding"/>
    <property type="evidence" value="ECO:0007669"/>
    <property type="project" value="TreeGrafter"/>
</dbReference>
<dbReference type="InterPro" id="IPR036390">
    <property type="entry name" value="WH_DNA-bd_sf"/>
</dbReference>
<evidence type="ECO:0000313" key="7">
    <source>
        <dbReference type="Proteomes" id="UP000290849"/>
    </source>
</evidence>
<sequence>MDLHLNDIALYVEVARHKNFSRAAEVLNMPASTLSRRVGELEKHVGMRLLNRSTRRIDLTEAGQIYYERCRHLVDRARVAHEQLTDMASAPKGLLRVSMQSSLAHLFLPVAMAEFTRKYPLIECEFDVSSAPIDPISNPYDVVLRFGKQPDSGLIARQLLSMSCEMYAMPAYLEQHGVPRTPQDLAEHECLRSLIDERRSEWELRRGKDVAVVPVSGHMSANQSSLLYRLAVSGLGIVALPVFERVRQAVRESGLVRVLPEWQLAPLPLYALLPSRVLPAKTQAFLSFIEPRLNLGFSMAENEEDREAEAAAA</sequence>
<dbReference type="Gene3D" id="1.10.10.10">
    <property type="entry name" value="Winged helix-like DNA-binding domain superfamily/Winged helix DNA-binding domain"/>
    <property type="match status" value="1"/>
</dbReference>
<gene>
    <name evidence="6" type="ORF">C7R54_12725</name>
</gene>
<dbReference type="EMBL" id="PYAL01000003">
    <property type="protein sequence ID" value="RXN90370.1"/>
    <property type="molecule type" value="Genomic_DNA"/>
</dbReference>
<dbReference type="Pfam" id="PF00126">
    <property type="entry name" value="HTH_1"/>
    <property type="match status" value="1"/>
</dbReference>
<evidence type="ECO:0000256" key="4">
    <source>
        <dbReference type="ARBA" id="ARBA00023163"/>
    </source>
</evidence>
<dbReference type="InterPro" id="IPR036388">
    <property type="entry name" value="WH-like_DNA-bd_sf"/>
</dbReference>
<keyword evidence="2" id="KW-0805">Transcription regulation</keyword>
<comment type="similarity">
    <text evidence="1">Belongs to the LysR transcriptional regulatory family.</text>
</comment>
<dbReference type="Gene3D" id="3.40.190.290">
    <property type="match status" value="1"/>
</dbReference>
<evidence type="ECO:0000256" key="1">
    <source>
        <dbReference type="ARBA" id="ARBA00009437"/>
    </source>
</evidence>
<dbReference type="PANTHER" id="PTHR30537:SF5">
    <property type="entry name" value="HTH-TYPE TRANSCRIPTIONAL ACTIVATOR TTDR-RELATED"/>
    <property type="match status" value="1"/>
</dbReference>
<dbReference type="GO" id="GO:0003700">
    <property type="term" value="F:DNA-binding transcription factor activity"/>
    <property type="evidence" value="ECO:0007669"/>
    <property type="project" value="InterPro"/>
</dbReference>
<proteinExistence type="inferred from homology"/>
<feature type="domain" description="HTH lysR-type" evidence="5">
    <location>
        <begin position="1"/>
        <end position="60"/>
    </location>
</feature>
<evidence type="ECO:0000313" key="6">
    <source>
        <dbReference type="EMBL" id="RXN90370.1"/>
    </source>
</evidence>
<dbReference type="Proteomes" id="UP000290849">
    <property type="component" value="Unassembled WGS sequence"/>
</dbReference>
<dbReference type="AlphaFoldDB" id="A0A4Q1HJV0"/>
<name>A0A4Q1HJV0_9BURK</name>
<dbReference type="GO" id="GO:0006351">
    <property type="term" value="P:DNA-templated transcription"/>
    <property type="evidence" value="ECO:0007669"/>
    <property type="project" value="TreeGrafter"/>
</dbReference>
<keyword evidence="3" id="KW-0238">DNA-binding</keyword>
<protein>
    <submittedName>
        <fullName evidence="6">LysR family transcriptional regulator</fullName>
    </submittedName>
</protein>
<dbReference type="InterPro" id="IPR000847">
    <property type="entry name" value="LysR_HTH_N"/>
</dbReference>
<dbReference type="InterPro" id="IPR005119">
    <property type="entry name" value="LysR_subst-bd"/>
</dbReference>
<organism evidence="6 7">
    <name type="scientific">Achromobacter aloeverae</name>
    <dbReference type="NCBI Taxonomy" id="1750518"/>
    <lineage>
        <taxon>Bacteria</taxon>
        <taxon>Pseudomonadati</taxon>
        <taxon>Pseudomonadota</taxon>
        <taxon>Betaproteobacteria</taxon>
        <taxon>Burkholderiales</taxon>
        <taxon>Alcaligenaceae</taxon>
        <taxon>Achromobacter</taxon>
    </lineage>
</organism>
<keyword evidence="4" id="KW-0804">Transcription</keyword>
<reference evidence="6 7" key="1">
    <citation type="journal article" date="2017" name="Int. J. Syst. Evol. Microbiol.">
        <title>Achromobacter aloeverae sp. nov., isolated from the root of Aloe vera (L.) Burm.f.</title>
        <authorList>
            <person name="Kuncharoen N."/>
            <person name="Muramatsu Y."/>
            <person name="Shibata C."/>
            <person name="Kamakura Y."/>
            <person name="Nakagawa Y."/>
            <person name="Tanasupawat S."/>
        </authorList>
    </citation>
    <scope>NUCLEOTIDE SEQUENCE [LARGE SCALE GENOMIC DNA]</scope>
    <source>
        <strain evidence="6 7">AVA-1</strain>
    </source>
</reference>
<evidence type="ECO:0000259" key="5">
    <source>
        <dbReference type="PROSITE" id="PS50931"/>
    </source>
</evidence>
<dbReference type="OrthoDB" id="116299at2"/>
<dbReference type="CDD" id="cd08422">
    <property type="entry name" value="PBP2_CrgA_like"/>
    <property type="match status" value="1"/>
</dbReference>
<accession>A0A4Q1HJV0</accession>
<evidence type="ECO:0000256" key="3">
    <source>
        <dbReference type="ARBA" id="ARBA00023125"/>
    </source>
</evidence>
<keyword evidence="7" id="KW-1185">Reference proteome</keyword>
<dbReference type="Pfam" id="PF03466">
    <property type="entry name" value="LysR_substrate"/>
    <property type="match status" value="1"/>
</dbReference>
<comment type="caution">
    <text evidence="6">The sequence shown here is derived from an EMBL/GenBank/DDBJ whole genome shotgun (WGS) entry which is preliminary data.</text>
</comment>
<dbReference type="PROSITE" id="PS50931">
    <property type="entry name" value="HTH_LYSR"/>
    <property type="match status" value="1"/>
</dbReference>
<dbReference type="SUPFAM" id="SSF53850">
    <property type="entry name" value="Periplasmic binding protein-like II"/>
    <property type="match status" value="1"/>
</dbReference>